<sequence length="287" mass="30579">MNATRGAALVLVLWLVALLTALVGAFALTARVEHLQGRVLGETAAGQERARAGVEYALSRLQGSPLQPGWQADGRRYRWQFDDTRIDLRIVDESGKVDLNHADAALLAALLAALEVEPSRAQQLAGAILDWRDRDDLRQPVGGAEDADYAAAGLPYGAKDARFESVGELQRILGMDAELYARLLPLVTVYGNRSRPDPRFAPAEVLTALGVDAAAAMAQREAGDAGTTPGDVPAPRISGTGTYSIESRAQLSGERETVLRAIVRSGPSGVPGAAYTVLRWEQGTATR</sequence>
<comment type="caution">
    <text evidence="13">The sequence shown here is derived from an EMBL/GenBank/DDBJ whole genome shotgun (WGS) entry which is preliminary data.</text>
</comment>
<keyword evidence="7" id="KW-0653">Protein transport</keyword>
<evidence type="ECO:0000256" key="8">
    <source>
        <dbReference type="ARBA" id="ARBA00022989"/>
    </source>
</evidence>
<dbReference type="PANTHER" id="PTHR38831:SF2">
    <property type="entry name" value="TYPE II SECRETION SYSTEM PROTEIN K"/>
    <property type="match status" value="1"/>
</dbReference>
<evidence type="ECO:0000313" key="14">
    <source>
        <dbReference type="Proteomes" id="UP001209922"/>
    </source>
</evidence>
<gene>
    <name evidence="13" type="ORF">OK345_03035</name>
</gene>
<name>A0ABT3JSK7_9XANT</name>
<dbReference type="EMBL" id="JAPCHY010000002">
    <property type="protein sequence ID" value="MCW4471480.1"/>
    <property type="molecule type" value="Genomic_DNA"/>
</dbReference>
<dbReference type="SUPFAM" id="SSF158544">
    <property type="entry name" value="GspK insert domain-like"/>
    <property type="match status" value="1"/>
</dbReference>
<reference evidence="13 14" key="1">
    <citation type="submission" date="2022-10" db="EMBL/GenBank/DDBJ databases">
        <title>Xanthomonas sp. H13-6.</title>
        <authorList>
            <person name="Liu X."/>
            <person name="Deng Z."/>
            <person name="Jiang Y."/>
            <person name="Yu T."/>
            <person name="Ai J."/>
        </authorList>
    </citation>
    <scope>NUCLEOTIDE SEQUENCE [LARGE SCALE GENOMIC DNA]</scope>
    <source>
        <strain evidence="13 14">H13-6</strain>
    </source>
</reference>
<dbReference type="InterPro" id="IPR005628">
    <property type="entry name" value="GspK"/>
</dbReference>
<dbReference type="Proteomes" id="UP001209922">
    <property type="component" value="Unassembled WGS sequence"/>
</dbReference>
<keyword evidence="6" id="KW-0812">Transmembrane</keyword>
<dbReference type="InterPro" id="IPR049031">
    <property type="entry name" value="T2SSK_SAM-like_1st"/>
</dbReference>
<dbReference type="Pfam" id="PF21687">
    <property type="entry name" value="T2SSK_1st"/>
    <property type="match status" value="1"/>
</dbReference>
<accession>A0ABT3JSK7</accession>
<dbReference type="PIRSF" id="PIRSF002786">
    <property type="entry name" value="XcpX"/>
    <property type="match status" value="1"/>
</dbReference>
<proteinExistence type="inferred from homology"/>
<keyword evidence="9 10" id="KW-0472">Membrane</keyword>
<keyword evidence="14" id="KW-1185">Reference proteome</keyword>
<dbReference type="PANTHER" id="PTHR38831">
    <property type="entry name" value="TYPE II SECRETION SYSTEM PROTEIN K"/>
    <property type="match status" value="1"/>
</dbReference>
<keyword evidence="8" id="KW-1133">Transmembrane helix</keyword>
<evidence type="ECO:0000259" key="12">
    <source>
        <dbReference type="Pfam" id="PF21687"/>
    </source>
</evidence>
<feature type="domain" description="T2SS protein K first SAM-like" evidence="12">
    <location>
        <begin position="98"/>
        <end position="190"/>
    </location>
</feature>
<evidence type="ECO:0000256" key="9">
    <source>
        <dbReference type="ARBA" id="ARBA00023136"/>
    </source>
</evidence>
<feature type="region of interest" description="Disordered" evidence="11">
    <location>
        <begin position="220"/>
        <end position="241"/>
    </location>
</feature>
<evidence type="ECO:0000256" key="11">
    <source>
        <dbReference type="SAM" id="MobiDB-lite"/>
    </source>
</evidence>
<organism evidence="13 14">
    <name type="scientific">Xanthomonas chitinilytica</name>
    <dbReference type="NCBI Taxonomy" id="2989819"/>
    <lineage>
        <taxon>Bacteria</taxon>
        <taxon>Pseudomonadati</taxon>
        <taxon>Pseudomonadota</taxon>
        <taxon>Gammaproteobacteria</taxon>
        <taxon>Lysobacterales</taxon>
        <taxon>Lysobacteraceae</taxon>
        <taxon>Xanthomonas</taxon>
    </lineage>
</organism>
<keyword evidence="4 10" id="KW-1003">Cell membrane</keyword>
<evidence type="ECO:0000256" key="3">
    <source>
        <dbReference type="ARBA" id="ARBA00022448"/>
    </source>
</evidence>
<dbReference type="InterPro" id="IPR038072">
    <property type="entry name" value="GspK_central_sf"/>
</dbReference>
<evidence type="ECO:0000256" key="5">
    <source>
        <dbReference type="ARBA" id="ARBA00022519"/>
    </source>
</evidence>
<dbReference type="RefSeq" id="WP_265126431.1">
    <property type="nucleotide sequence ID" value="NZ_JAPCHY010000002.1"/>
</dbReference>
<evidence type="ECO:0000256" key="6">
    <source>
        <dbReference type="ARBA" id="ARBA00022692"/>
    </source>
</evidence>
<keyword evidence="5 10" id="KW-0997">Cell inner membrane</keyword>
<evidence type="ECO:0000313" key="13">
    <source>
        <dbReference type="EMBL" id="MCW4471480.1"/>
    </source>
</evidence>
<evidence type="ECO:0000256" key="2">
    <source>
        <dbReference type="ARBA" id="ARBA00007246"/>
    </source>
</evidence>
<comment type="similarity">
    <text evidence="2 10">Belongs to the GSP K family.</text>
</comment>
<dbReference type="Gene3D" id="1.10.40.60">
    <property type="entry name" value="EpsJ-like"/>
    <property type="match status" value="1"/>
</dbReference>
<evidence type="ECO:0000256" key="1">
    <source>
        <dbReference type="ARBA" id="ARBA00004533"/>
    </source>
</evidence>
<comment type="subcellular location">
    <subcellularLocation>
        <location evidence="1 10">Cell inner membrane</location>
    </subcellularLocation>
</comment>
<protein>
    <recommendedName>
        <fullName evidence="10">Type II secretion system protein K</fullName>
    </recommendedName>
</protein>
<keyword evidence="3 10" id="KW-0813">Transport</keyword>
<evidence type="ECO:0000256" key="10">
    <source>
        <dbReference type="PIRNR" id="PIRNR002786"/>
    </source>
</evidence>
<evidence type="ECO:0000256" key="4">
    <source>
        <dbReference type="ARBA" id="ARBA00022475"/>
    </source>
</evidence>
<evidence type="ECO:0000256" key="7">
    <source>
        <dbReference type="ARBA" id="ARBA00022927"/>
    </source>
</evidence>